<dbReference type="PANTHER" id="PTHR33420:SF26">
    <property type="entry name" value="FIMBRIAL SUBUNIT"/>
    <property type="match status" value="1"/>
</dbReference>
<feature type="chain" id="PRO_5021704670" evidence="1">
    <location>
        <begin position="23"/>
        <end position="176"/>
    </location>
</feature>
<dbReference type="Pfam" id="PF00419">
    <property type="entry name" value="Fimbrial"/>
    <property type="match status" value="1"/>
</dbReference>
<feature type="domain" description="Fimbrial-type adhesion" evidence="2">
    <location>
        <begin position="32"/>
        <end position="176"/>
    </location>
</feature>
<reference evidence="3" key="1">
    <citation type="submission" date="2019-06" db="EMBL/GenBank/DDBJ databases">
        <authorList>
            <person name="Deangelis K."/>
            <person name="Huntemann M."/>
            <person name="Clum A."/>
            <person name="Pillay M."/>
            <person name="Palaniappan K."/>
            <person name="Varghese N."/>
            <person name="Mikhailova N."/>
            <person name="Stamatis D."/>
            <person name="Reddy T."/>
            <person name="Daum C."/>
            <person name="Shapiro N."/>
            <person name="Ivanova N."/>
            <person name="Kyrpides N."/>
            <person name="Woyke T."/>
        </authorList>
    </citation>
    <scope>NUCLEOTIDE SEQUENCE [LARGE SCALE GENOMIC DNA]</scope>
    <source>
        <strain evidence="3">128R</strain>
    </source>
</reference>
<dbReference type="GO" id="GO:0009289">
    <property type="term" value="C:pilus"/>
    <property type="evidence" value="ECO:0007669"/>
    <property type="project" value="InterPro"/>
</dbReference>
<accession>A0A542BGY0</accession>
<dbReference type="GO" id="GO:0043709">
    <property type="term" value="P:cell adhesion involved in single-species biofilm formation"/>
    <property type="evidence" value="ECO:0007669"/>
    <property type="project" value="TreeGrafter"/>
</dbReference>
<dbReference type="InterPro" id="IPR008966">
    <property type="entry name" value="Adhesion_dom_sf"/>
</dbReference>
<evidence type="ECO:0000256" key="1">
    <source>
        <dbReference type="SAM" id="SignalP"/>
    </source>
</evidence>
<dbReference type="OrthoDB" id="6522787at2"/>
<sequence>MKLNKLMLATVIAFSTASVAQAASNQGSGTVTFTGDIIDAPCSVAPESVDQTIEMGQISSRVLANQGKSSSQPFSIQLKDCDIATQKTVKVAFTGTTADGNNDLLGLAGKASGAGIQLIDGAGKKVNLNGTPTDAVTLLAGDNKLNFAAYLQGSTASGAVEPGDFTSVANFTLAYQ</sequence>
<evidence type="ECO:0000313" key="3">
    <source>
        <dbReference type="EMBL" id="TVZ69725.1"/>
    </source>
</evidence>
<dbReference type="InterPro" id="IPR050263">
    <property type="entry name" value="Bact_Fimbrial_Adh_Pro"/>
</dbReference>
<proteinExistence type="predicted"/>
<dbReference type="Gene3D" id="2.60.40.1090">
    <property type="entry name" value="Fimbrial-type adhesion domain"/>
    <property type="match status" value="1"/>
</dbReference>
<dbReference type="PANTHER" id="PTHR33420">
    <property type="entry name" value="FIMBRIAL SUBUNIT ELFA-RELATED"/>
    <property type="match status" value="1"/>
</dbReference>
<keyword evidence="1" id="KW-0732">Signal</keyword>
<reference evidence="3" key="2">
    <citation type="submission" date="2019-08" db="EMBL/GenBank/DDBJ databases">
        <title>Investigation of anaerobic lignin degradation for improved lignocellulosic biofuels.</title>
        <authorList>
            <person name="Deangelis K.PhD."/>
        </authorList>
    </citation>
    <scope>NUCLEOTIDE SEQUENCE [LARGE SCALE GENOMIC DNA]</scope>
    <source>
        <strain evidence="3">128R</strain>
    </source>
</reference>
<protein>
    <submittedName>
        <fullName evidence="3">Type 1 fimbria pilin</fullName>
    </submittedName>
</protein>
<dbReference type="EMBL" id="VISQ01000001">
    <property type="protein sequence ID" value="TVZ69725.1"/>
    <property type="molecule type" value="Genomic_DNA"/>
</dbReference>
<dbReference type="InterPro" id="IPR036937">
    <property type="entry name" value="Adhesion_dom_fimbrial_sf"/>
</dbReference>
<evidence type="ECO:0000259" key="2">
    <source>
        <dbReference type="Pfam" id="PF00419"/>
    </source>
</evidence>
<comment type="caution">
    <text evidence="3">The sequence shown here is derived from an EMBL/GenBank/DDBJ whole genome shotgun (WGS) entry which is preliminary data.</text>
</comment>
<gene>
    <name evidence="3" type="ORF">FHU10_2255</name>
</gene>
<dbReference type="InterPro" id="IPR000259">
    <property type="entry name" value="Adhesion_dom_fimbrial"/>
</dbReference>
<dbReference type="SUPFAM" id="SSF49401">
    <property type="entry name" value="Bacterial adhesins"/>
    <property type="match status" value="1"/>
</dbReference>
<feature type="signal peptide" evidence="1">
    <location>
        <begin position="1"/>
        <end position="22"/>
    </location>
</feature>
<organism evidence="3">
    <name type="scientific">Serratia fonticola</name>
    <dbReference type="NCBI Taxonomy" id="47917"/>
    <lineage>
        <taxon>Bacteria</taxon>
        <taxon>Pseudomonadati</taxon>
        <taxon>Pseudomonadota</taxon>
        <taxon>Gammaproteobacteria</taxon>
        <taxon>Enterobacterales</taxon>
        <taxon>Yersiniaceae</taxon>
        <taxon>Serratia</taxon>
    </lineage>
</organism>
<dbReference type="AlphaFoldDB" id="A0A542BGY0"/>
<name>A0A542BGY0_SERFO</name>